<keyword evidence="3" id="KW-0472">Membrane</keyword>
<protein>
    <recommendedName>
        <fullName evidence="4">C-type lectin domain-containing protein</fullName>
    </recommendedName>
</protein>
<evidence type="ECO:0000256" key="3">
    <source>
        <dbReference type="SAM" id="Phobius"/>
    </source>
</evidence>
<dbReference type="GO" id="GO:0030246">
    <property type="term" value="F:carbohydrate binding"/>
    <property type="evidence" value="ECO:0007669"/>
    <property type="project" value="UniProtKB-KW"/>
</dbReference>
<dbReference type="AlphaFoldDB" id="A0A3Q2DTZ0"/>
<dbReference type="InterPro" id="IPR001304">
    <property type="entry name" value="C-type_lectin-like"/>
</dbReference>
<dbReference type="GO" id="GO:0005886">
    <property type="term" value="C:plasma membrane"/>
    <property type="evidence" value="ECO:0007669"/>
    <property type="project" value="UniProtKB-SubCell"/>
</dbReference>
<dbReference type="InterPro" id="IPR016187">
    <property type="entry name" value="CTDL_fold"/>
</dbReference>
<dbReference type="InterPro" id="IPR016186">
    <property type="entry name" value="C-type_lectin-like/link_sf"/>
</dbReference>
<feature type="transmembrane region" description="Helical" evidence="3">
    <location>
        <begin position="35"/>
        <end position="55"/>
    </location>
</feature>
<evidence type="ECO:0000313" key="5">
    <source>
        <dbReference type="Ensembl" id="ENSCVAP00000023381.1"/>
    </source>
</evidence>
<dbReference type="Gene3D" id="3.10.100.10">
    <property type="entry name" value="Mannose-Binding Protein A, subunit A"/>
    <property type="match status" value="1"/>
</dbReference>
<keyword evidence="6" id="KW-1185">Reference proteome</keyword>
<organism evidence="5 6">
    <name type="scientific">Cyprinodon variegatus</name>
    <name type="common">Sheepshead minnow</name>
    <dbReference type="NCBI Taxonomy" id="28743"/>
    <lineage>
        <taxon>Eukaryota</taxon>
        <taxon>Metazoa</taxon>
        <taxon>Chordata</taxon>
        <taxon>Craniata</taxon>
        <taxon>Vertebrata</taxon>
        <taxon>Euteleostomi</taxon>
        <taxon>Actinopterygii</taxon>
        <taxon>Neopterygii</taxon>
        <taxon>Teleostei</taxon>
        <taxon>Neoteleostei</taxon>
        <taxon>Acanthomorphata</taxon>
        <taxon>Ovalentaria</taxon>
        <taxon>Atherinomorphae</taxon>
        <taxon>Cyprinodontiformes</taxon>
        <taxon>Cyprinodontidae</taxon>
        <taxon>Cyprinodon</taxon>
    </lineage>
</organism>
<comment type="subcellular location">
    <subcellularLocation>
        <location evidence="1">Cell membrane</location>
        <topology evidence="1">Single-pass type II membrane protein</topology>
    </subcellularLocation>
</comment>
<evidence type="ECO:0000259" key="4">
    <source>
        <dbReference type="PROSITE" id="PS50041"/>
    </source>
</evidence>
<feature type="domain" description="C-type lectin" evidence="4">
    <location>
        <begin position="74"/>
        <end position="172"/>
    </location>
</feature>
<dbReference type="SUPFAM" id="SSF56436">
    <property type="entry name" value="C-type lectin-like"/>
    <property type="match status" value="1"/>
</dbReference>
<dbReference type="InterPro" id="IPR033992">
    <property type="entry name" value="NKR-like_CTLD"/>
</dbReference>
<reference evidence="5" key="1">
    <citation type="submission" date="2025-08" db="UniProtKB">
        <authorList>
            <consortium name="Ensembl"/>
        </authorList>
    </citation>
    <scope>IDENTIFICATION</scope>
</reference>
<keyword evidence="3" id="KW-1133">Transmembrane helix</keyword>
<proteinExistence type="predicted"/>
<evidence type="ECO:0000256" key="1">
    <source>
        <dbReference type="ARBA" id="ARBA00004401"/>
    </source>
</evidence>
<accession>A0A3Q2DTZ0</accession>
<evidence type="ECO:0000256" key="2">
    <source>
        <dbReference type="ARBA" id="ARBA00022734"/>
    </source>
</evidence>
<dbReference type="OMA" id="NSHFRTQ"/>
<dbReference type="GeneTree" id="ENSGT00940000175285"/>
<reference evidence="5" key="2">
    <citation type="submission" date="2025-09" db="UniProtKB">
        <authorList>
            <consortium name="Ensembl"/>
        </authorList>
    </citation>
    <scope>IDENTIFICATION</scope>
</reference>
<dbReference type="Proteomes" id="UP000265020">
    <property type="component" value="Unassembled WGS sequence"/>
</dbReference>
<dbReference type="PROSITE" id="PS50041">
    <property type="entry name" value="C_TYPE_LECTIN_2"/>
    <property type="match status" value="1"/>
</dbReference>
<dbReference type="InterPro" id="IPR050828">
    <property type="entry name" value="C-type_lectin/matrix_domain"/>
</dbReference>
<sequence length="182" mass="20684">SKIMFCLIFAPLGDKAGKTDFSPVKETRTLCFKAALFLGLLSFLLLAVVVTVSVLCKCSPQHDNLTCPVGWRKFGCRCYLLSSWKNTWEQSKYQCSRNGADLMFLKELGDQLKFWIGLQYTTPEKGWKWVDGSSLTNSHFRTQGCAALNSFRLWSRSWSKETCSMMLHWVCEKQASPSGLLQ</sequence>
<dbReference type="PANTHER" id="PTHR45710">
    <property type="entry name" value="C-TYPE LECTIN DOMAIN-CONTAINING PROTEIN 180"/>
    <property type="match status" value="1"/>
</dbReference>
<name>A0A3Q2DTZ0_CYPVA</name>
<keyword evidence="2" id="KW-0430">Lectin</keyword>
<dbReference type="CDD" id="cd03593">
    <property type="entry name" value="CLECT_NK_receptors_like"/>
    <property type="match status" value="1"/>
</dbReference>
<dbReference type="Ensembl" id="ENSCVAT00000006892.1">
    <property type="protein sequence ID" value="ENSCVAP00000023381.1"/>
    <property type="gene ID" value="ENSCVAG00000006687.1"/>
</dbReference>
<dbReference type="Pfam" id="PF00059">
    <property type="entry name" value="Lectin_C"/>
    <property type="match status" value="1"/>
</dbReference>
<dbReference type="PANTHER" id="PTHR45710:SF26">
    <property type="entry name" value="RH26557P"/>
    <property type="match status" value="1"/>
</dbReference>
<evidence type="ECO:0000313" key="6">
    <source>
        <dbReference type="Proteomes" id="UP000265020"/>
    </source>
</evidence>
<keyword evidence="3" id="KW-0812">Transmembrane</keyword>
<dbReference type="SMART" id="SM00034">
    <property type="entry name" value="CLECT"/>
    <property type="match status" value="1"/>
</dbReference>